<dbReference type="InterPro" id="IPR004107">
    <property type="entry name" value="Integrase_SAM-like_N"/>
</dbReference>
<dbReference type="CDD" id="cd01189">
    <property type="entry name" value="INT_ICEBs1_C_like"/>
    <property type="match status" value="1"/>
</dbReference>
<dbReference type="InterPro" id="IPR050090">
    <property type="entry name" value="Tyrosine_recombinase_XerCD"/>
</dbReference>
<accession>A0ABY4PAE5</accession>
<dbReference type="InterPro" id="IPR044068">
    <property type="entry name" value="CB"/>
</dbReference>
<dbReference type="PROSITE" id="PS51900">
    <property type="entry name" value="CB"/>
    <property type="match status" value="1"/>
</dbReference>
<proteinExistence type="inferred from homology"/>
<dbReference type="Gene3D" id="1.10.150.130">
    <property type="match status" value="1"/>
</dbReference>
<feature type="domain" description="Tyr recombinase" evidence="6">
    <location>
        <begin position="164"/>
        <end position="366"/>
    </location>
</feature>
<evidence type="ECO:0000313" key="9">
    <source>
        <dbReference type="Proteomes" id="UP000831495"/>
    </source>
</evidence>
<dbReference type="InterPro" id="IPR011010">
    <property type="entry name" value="DNA_brk_join_enz"/>
</dbReference>
<protein>
    <submittedName>
        <fullName evidence="8">Site-specific integrase</fullName>
    </submittedName>
</protein>
<dbReference type="RefSeq" id="WP_249514853.1">
    <property type="nucleotide sequence ID" value="NZ_CP093366.1"/>
</dbReference>
<sequence length="374" mass="43345">MSQIYKRGSKWAFKVSWYDDEKKRHWTTKSGFNTKREANAAATKLENQKNTVGISDKAKISLTDFFENWIKIYKLGKLNKSTELKYKRASIEIKDFFGDKPLKNITRTEYQQFLNKYALNHYRDSVSRLNSYIRKCIKYAADDGIVFRDVTHDVDIGGKKSKDSSLKYLELTEAEQLKQICINNGSYLKINYYLILAGLLTGCRIGELLALTWKCVDLKNKTIRIEHSWDYHFENKLSSTKTESSKRTISISSDLVVMFTNLKTEQIQYYLKHGYRDSLDLVFRNKFFQVPTDTGVNKLLSKILKSIDATNIITFHGLRHTHASILISKGVSIDYIAERLGHSTPRTTLNIYTHLLQNKRQKDDLKTLSVLDSL</sequence>
<comment type="similarity">
    <text evidence="1">Belongs to the 'phage' integrase family.</text>
</comment>
<dbReference type="PROSITE" id="PS51898">
    <property type="entry name" value="TYR_RECOMBINASE"/>
    <property type="match status" value="1"/>
</dbReference>
<dbReference type="EMBL" id="CP093366">
    <property type="protein sequence ID" value="UQS82575.1"/>
    <property type="molecule type" value="Genomic_DNA"/>
</dbReference>
<dbReference type="Pfam" id="PF14659">
    <property type="entry name" value="Phage_int_SAM_3"/>
    <property type="match status" value="1"/>
</dbReference>
<dbReference type="InterPro" id="IPR013762">
    <property type="entry name" value="Integrase-like_cat_sf"/>
</dbReference>
<keyword evidence="2" id="KW-0229">DNA integration</keyword>
<dbReference type="InterPro" id="IPR010998">
    <property type="entry name" value="Integrase_recombinase_N"/>
</dbReference>
<feature type="domain" description="Core-binding (CB)" evidence="7">
    <location>
        <begin position="60"/>
        <end position="141"/>
    </location>
</feature>
<dbReference type="InterPro" id="IPR028259">
    <property type="entry name" value="AP2-like_int_N"/>
</dbReference>
<keyword evidence="4" id="KW-0233">DNA recombination</keyword>
<dbReference type="Pfam" id="PF14657">
    <property type="entry name" value="Arm-DNA-bind_4"/>
    <property type="match status" value="1"/>
</dbReference>
<evidence type="ECO:0000313" key="8">
    <source>
        <dbReference type="EMBL" id="UQS82575.1"/>
    </source>
</evidence>
<gene>
    <name evidence="8" type="ORF">MOO45_02705</name>
</gene>
<reference evidence="8" key="1">
    <citation type="journal article" date="2022" name="Int. J. Syst. Evol. Microbiol.">
        <title>Apilactobacillus apisilvae sp. nov., Nicolia spurrieriana gen. nov. sp. nov., Bombilactobacillus folatiphilus sp. nov. and Bombilactobacillus thymidiniphilus sp. nov., four new lactic acid bacterial isolates from stingless bees Tetragonula carbonaria and Austroplebeia australis.</title>
        <authorList>
            <person name="Oliphant S.A."/>
            <person name="Watson-Haigh N.S."/>
            <person name="Sumby K.M."/>
            <person name="Gardner J."/>
            <person name="Groom S."/>
            <person name="Jiranek V."/>
        </authorList>
    </citation>
    <scope>NUCLEOTIDE SEQUENCE</scope>
    <source>
        <strain evidence="8">SG4_D2</strain>
    </source>
</reference>
<evidence type="ECO:0000256" key="3">
    <source>
        <dbReference type="ARBA" id="ARBA00023125"/>
    </source>
</evidence>
<dbReference type="PANTHER" id="PTHR30349:SF64">
    <property type="entry name" value="PROPHAGE INTEGRASE INTD-RELATED"/>
    <property type="match status" value="1"/>
</dbReference>
<dbReference type="Proteomes" id="UP000831495">
    <property type="component" value="Chromosome"/>
</dbReference>
<dbReference type="SUPFAM" id="SSF56349">
    <property type="entry name" value="DNA breaking-rejoining enzymes"/>
    <property type="match status" value="1"/>
</dbReference>
<dbReference type="Pfam" id="PF00589">
    <property type="entry name" value="Phage_integrase"/>
    <property type="match status" value="1"/>
</dbReference>
<evidence type="ECO:0000256" key="1">
    <source>
        <dbReference type="ARBA" id="ARBA00008857"/>
    </source>
</evidence>
<dbReference type="Gene3D" id="1.10.443.10">
    <property type="entry name" value="Intergrase catalytic core"/>
    <property type="match status" value="1"/>
</dbReference>
<evidence type="ECO:0000259" key="6">
    <source>
        <dbReference type="PROSITE" id="PS51898"/>
    </source>
</evidence>
<dbReference type="PANTHER" id="PTHR30349">
    <property type="entry name" value="PHAGE INTEGRASE-RELATED"/>
    <property type="match status" value="1"/>
</dbReference>
<evidence type="ECO:0000256" key="4">
    <source>
        <dbReference type="ARBA" id="ARBA00023172"/>
    </source>
</evidence>
<dbReference type="InterPro" id="IPR002104">
    <property type="entry name" value="Integrase_catalytic"/>
</dbReference>
<evidence type="ECO:0000259" key="7">
    <source>
        <dbReference type="PROSITE" id="PS51900"/>
    </source>
</evidence>
<name>A0ABY4PAE5_9LACO</name>
<evidence type="ECO:0000256" key="2">
    <source>
        <dbReference type="ARBA" id="ARBA00022908"/>
    </source>
</evidence>
<keyword evidence="3 5" id="KW-0238">DNA-binding</keyword>
<organism evidence="8 9">
    <name type="scientific">Bombilactobacillus folatiphilus</name>
    <dbReference type="NCBI Taxonomy" id="2923362"/>
    <lineage>
        <taxon>Bacteria</taxon>
        <taxon>Bacillati</taxon>
        <taxon>Bacillota</taxon>
        <taxon>Bacilli</taxon>
        <taxon>Lactobacillales</taxon>
        <taxon>Lactobacillaceae</taxon>
        <taxon>Bombilactobacillus</taxon>
    </lineage>
</organism>
<evidence type="ECO:0000256" key="5">
    <source>
        <dbReference type="PROSITE-ProRule" id="PRU01248"/>
    </source>
</evidence>
<keyword evidence="9" id="KW-1185">Reference proteome</keyword>